<keyword evidence="1" id="KW-0472">Membrane</keyword>
<dbReference type="RefSeq" id="YP_006987642.1">
    <property type="nucleotide sequence ID" value="NC_019401.1"/>
</dbReference>
<reference evidence="2 3" key="1">
    <citation type="journal article" date="2014" name="Virology">
        <title>Supersize me: Cronobacter sakazakii phage GAP32.</title>
        <authorList>
            <person name="Abbasifar R."/>
            <person name="Griffiths M.W."/>
            <person name="Sabour P.M."/>
            <person name="Ackermann H.-W."/>
            <person name="Vandersteegen K."/>
            <person name="Lavigne R."/>
            <person name="Noben J.-P."/>
            <person name="Villa A.A."/>
            <person name="Abbasifar A."/>
            <person name="Nash J.H.E."/>
            <person name="Kropinski A.M."/>
        </authorList>
    </citation>
    <scope>NUCLEOTIDE SEQUENCE [LARGE SCALE GENOMIC DNA]</scope>
    <source>
        <strain evidence="2">GAP-32</strain>
    </source>
</reference>
<dbReference type="Proteomes" id="UP000000457">
    <property type="component" value="Segment"/>
</dbReference>
<proteinExistence type="predicted"/>
<gene>
    <name evidence="2" type="ORF">GAP32_526A</name>
</gene>
<dbReference type="GeneID" id="13994278"/>
<name>K4F7V3_9CAUD</name>
<keyword evidence="1" id="KW-0812">Transmembrane</keyword>
<evidence type="ECO:0000256" key="1">
    <source>
        <dbReference type="SAM" id="Phobius"/>
    </source>
</evidence>
<feature type="transmembrane region" description="Helical" evidence="1">
    <location>
        <begin position="12"/>
        <end position="33"/>
    </location>
</feature>
<dbReference type="EMBL" id="JN882285">
    <property type="protein sequence ID" value="AFC21987.1"/>
    <property type="molecule type" value="Genomic_DNA"/>
</dbReference>
<feature type="transmembrane region" description="Helical" evidence="1">
    <location>
        <begin position="78"/>
        <end position="99"/>
    </location>
</feature>
<evidence type="ECO:0000313" key="2">
    <source>
        <dbReference type="EMBL" id="AFC21987.1"/>
    </source>
</evidence>
<evidence type="ECO:0000313" key="3">
    <source>
        <dbReference type="Proteomes" id="UP000000457"/>
    </source>
</evidence>
<organism evidence="2 3">
    <name type="scientific">Cronobacter phage vB_CsaM_GAP32</name>
    <dbReference type="NCBI Taxonomy" id="1141136"/>
    <lineage>
        <taxon>Viruses</taxon>
        <taxon>Duplodnaviria</taxon>
        <taxon>Heunggongvirae</taxon>
        <taxon>Uroviricota</taxon>
        <taxon>Caudoviricetes</taxon>
        <taxon>Mimasvirus</taxon>
        <taxon>Mimasvirus GAP32</taxon>
    </lineage>
</organism>
<keyword evidence="3" id="KW-1185">Reference proteome</keyword>
<accession>K4F7V3</accession>
<sequence>MNSWDKFMSFAFYISFPTQAYIVFYIFMLVMWLFATDLYDKFRDAFLNDDSKFLFLVFLGLSVINVILGYFITWENPINYILNIVMVIYLTILIGIFIYEKLQTFHNYCRRKRGK</sequence>
<dbReference type="KEGG" id="vg:13994278"/>
<keyword evidence="1" id="KW-1133">Transmembrane helix</keyword>
<dbReference type="OrthoDB" id="39423at10239"/>
<feature type="transmembrane region" description="Helical" evidence="1">
    <location>
        <begin position="53"/>
        <end position="72"/>
    </location>
</feature>
<protein>
    <submittedName>
        <fullName evidence="2">Putative membrane protein</fullName>
    </submittedName>
</protein>